<keyword evidence="8" id="KW-0326">Glycosidase</keyword>
<evidence type="ECO:0000313" key="11">
    <source>
        <dbReference type="Proteomes" id="UP001153365"/>
    </source>
</evidence>
<feature type="domain" description="Glycoside hydrolase family 5" evidence="9">
    <location>
        <begin position="209"/>
        <end position="359"/>
    </location>
</feature>
<keyword evidence="6" id="KW-0732">Signal</keyword>
<dbReference type="Pfam" id="PF26410">
    <property type="entry name" value="GH5_mannosidase"/>
    <property type="match status" value="1"/>
</dbReference>
<dbReference type="SUPFAM" id="SSF51445">
    <property type="entry name" value="(Trans)glycosidases"/>
    <property type="match status" value="1"/>
</dbReference>
<dbReference type="PANTHER" id="PTHR31451:SF39">
    <property type="entry name" value="MANNAN ENDO-1,4-BETA-MANNOSIDASE 1"/>
    <property type="match status" value="1"/>
</dbReference>
<comment type="similarity">
    <text evidence="3">Belongs to the glycosyl hydrolase 5 (cellulase A) family.</text>
</comment>
<evidence type="ECO:0000256" key="6">
    <source>
        <dbReference type="ARBA" id="ARBA00022729"/>
    </source>
</evidence>
<proteinExistence type="inferred from homology"/>
<dbReference type="GO" id="GO:0005576">
    <property type="term" value="C:extracellular region"/>
    <property type="evidence" value="ECO:0007669"/>
    <property type="project" value="UniProtKB-SubCell"/>
</dbReference>
<comment type="subcellular location">
    <subcellularLocation>
        <location evidence="2">Secreted</location>
    </subcellularLocation>
</comment>
<evidence type="ECO:0000313" key="10">
    <source>
        <dbReference type="EMBL" id="CAH7682522.1"/>
    </source>
</evidence>
<dbReference type="Gene3D" id="3.20.20.80">
    <property type="entry name" value="Glycosidases"/>
    <property type="match status" value="1"/>
</dbReference>
<dbReference type="Proteomes" id="UP001153365">
    <property type="component" value="Unassembled WGS sequence"/>
</dbReference>
<name>A0AAV0B6L0_PHAPC</name>
<keyword evidence="11" id="KW-1185">Reference proteome</keyword>
<evidence type="ECO:0000256" key="3">
    <source>
        <dbReference type="ARBA" id="ARBA00005641"/>
    </source>
</evidence>
<evidence type="ECO:0000256" key="7">
    <source>
        <dbReference type="ARBA" id="ARBA00022801"/>
    </source>
</evidence>
<comment type="caution">
    <text evidence="10">The sequence shown here is derived from an EMBL/GenBank/DDBJ whole genome shotgun (WGS) entry which is preliminary data.</text>
</comment>
<evidence type="ECO:0000256" key="8">
    <source>
        <dbReference type="ARBA" id="ARBA00023295"/>
    </source>
</evidence>
<comment type="catalytic activity">
    <reaction evidence="1">
        <text>Random hydrolysis of (1-&gt;4)-beta-D-mannosidic linkages in mannans, galactomannans and glucomannans.</text>
        <dbReference type="EC" id="3.2.1.78"/>
    </reaction>
</comment>
<reference evidence="10" key="1">
    <citation type="submission" date="2022-06" db="EMBL/GenBank/DDBJ databases">
        <authorList>
            <consortium name="SYNGENTA / RWTH Aachen University"/>
        </authorList>
    </citation>
    <scope>NUCLEOTIDE SEQUENCE</scope>
</reference>
<evidence type="ECO:0000256" key="2">
    <source>
        <dbReference type="ARBA" id="ARBA00004613"/>
    </source>
</evidence>
<protein>
    <recommendedName>
        <fullName evidence="4">mannan endo-1,4-beta-mannosidase</fullName>
        <ecNumber evidence="4">3.2.1.78</ecNumber>
    </recommendedName>
</protein>
<evidence type="ECO:0000256" key="4">
    <source>
        <dbReference type="ARBA" id="ARBA00012706"/>
    </source>
</evidence>
<keyword evidence="7 10" id="KW-0378">Hydrolase</keyword>
<dbReference type="InterPro" id="IPR001547">
    <property type="entry name" value="Glyco_hydro_5"/>
</dbReference>
<dbReference type="EC" id="3.2.1.78" evidence="4"/>
<dbReference type="InterPro" id="IPR017853">
    <property type="entry name" value="GH"/>
</dbReference>
<gene>
    <name evidence="10" type="ORF">PPACK8108_LOCUS15469</name>
</gene>
<evidence type="ECO:0000256" key="5">
    <source>
        <dbReference type="ARBA" id="ARBA00022525"/>
    </source>
</evidence>
<evidence type="ECO:0000256" key="1">
    <source>
        <dbReference type="ARBA" id="ARBA00001678"/>
    </source>
</evidence>
<sequence length="674" mass="76746">MNNGMLSLSWSYHIRSLSTLVLLSISSWFNLCGCFNQFSILKTINPTTADNDLPALPSGALINYEPKSCPGWVTVSDNHLYLDGRLFDFRSFNAPSLLEGTLFEATDTFRSISGFGAPVTRTYTLRIGNEIFKGSQMNKVSHIVGWDPSKEDWIYNEQEWVRFDSVLNTASNEGVKIIFPIINQDYGKIENNYKGNWMDLIRHRYNVTDYNRALLTTDWFVDRPIREAFKKIIKYTLERRNTINGKIYGHDDTFLAFETGNELNWTEFFDANTNQTIVPSIENQVLSVNSTLNFTMNHIRPAPGEWTVDIAKYIKSLAPNALVMDGSYARVGDPIKAWPEEALKSPDVDLFSYHFYGGFDNITDFQRRVESFGKVFIVGEHGFYPNMRMFKRFNDIYKGPGALIWSLRPHSEVSGFTTHSEGSNIYAYHVPGWKNQTAETFDQNEYDVVRLTFQSSYEILNKEVPDYPLPGPTHPFFATNGSATGISFKGSAWAERYEIWGATFGGLAFIKVAEGVTDNVELGKLFIQVDPSKPTLPLYIPPWDYLVGPRPSQTGWNDNKWSDSPIEIFPPGLKRRMRRSLNDWTDYHQLMMPPAPSDRQDNGSLRTSHKFRSTYESRRIHTVKTGDGELSDRGLKIKSAHSPTGGWYRIRSISVDGTPGYFSQPVFISDSDSV</sequence>
<accession>A0AAV0B6L0</accession>
<dbReference type="AlphaFoldDB" id="A0AAV0B6L0"/>
<dbReference type="PANTHER" id="PTHR31451">
    <property type="match status" value="1"/>
</dbReference>
<keyword evidence="5" id="KW-0964">Secreted</keyword>
<dbReference type="InterPro" id="IPR045053">
    <property type="entry name" value="MAN-like"/>
</dbReference>
<dbReference type="GO" id="GO:0016985">
    <property type="term" value="F:mannan endo-1,4-beta-mannosidase activity"/>
    <property type="evidence" value="ECO:0007669"/>
    <property type="project" value="UniProtKB-EC"/>
</dbReference>
<organism evidence="10 11">
    <name type="scientific">Phakopsora pachyrhizi</name>
    <name type="common">Asian soybean rust disease fungus</name>
    <dbReference type="NCBI Taxonomy" id="170000"/>
    <lineage>
        <taxon>Eukaryota</taxon>
        <taxon>Fungi</taxon>
        <taxon>Dikarya</taxon>
        <taxon>Basidiomycota</taxon>
        <taxon>Pucciniomycotina</taxon>
        <taxon>Pucciniomycetes</taxon>
        <taxon>Pucciniales</taxon>
        <taxon>Phakopsoraceae</taxon>
        <taxon>Phakopsora</taxon>
    </lineage>
</organism>
<dbReference type="EMBL" id="CALTRL010004131">
    <property type="protein sequence ID" value="CAH7682522.1"/>
    <property type="molecule type" value="Genomic_DNA"/>
</dbReference>
<evidence type="ECO:0000259" key="9">
    <source>
        <dbReference type="Pfam" id="PF26410"/>
    </source>
</evidence>